<keyword evidence="2" id="KW-1185">Reference proteome</keyword>
<protein>
    <submittedName>
        <fullName evidence="1">Uncharacterized protein</fullName>
    </submittedName>
</protein>
<name>Q21UK6_ALBFT</name>
<dbReference type="STRING" id="338969.Rfer_2835"/>
<proteinExistence type="predicted"/>
<gene>
    <name evidence="1" type="ordered locus">Rfer_2835</name>
</gene>
<sequence>MTNWTNRAKVAISKMAQGGADITDETTLLSVLAVPPGAVYHFPDRLSSVSSVSSVGGWAVFQNRALAADLIEAAMKVCDGHGDGETARAQMRQQCIELPPHLQADLLQHFLGKRPDKFI</sequence>
<dbReference type="KEGG" id="rfr:Rfer_2835"/>
<dbReference type="HOGENOM" id="CLU_2059567_0_0_4"/>
<evidence type="ECO:0000313" key="1">
    <source>
        <dbReference type="EMBL" id="ABD70547.1"/>
    </source>
</evidence>
<organism evidence="1 2">
    <name type="scientific">Albidiferax ferrireducens (strain ATCC BAA-621 / DSM 15236 / T118)</name>
    <name type="common">Rhodoferax ferrireducens</name>
    <dbReference type="NCBI Taxonomy" id="338969"/>
    <lineage>
        <taxon>Bacteria</taxon>
        <taxon>Pseudomonadati</taxon>
        <taxon>Pseudomonadota</taxon>
        <taxon>Betaproteobacteria</taxon>
        <taxon>Burkholderiales</taxon>
        <taxon>Comamonadaceae</taxon>
        <taxon>Rhodoferax</taxon>
    </lineage>
</organism>
<dbReference type="EMBL" id="CP000267">
    <property type="protein sequence ID" value="ABD70547.1"/>
    <property type="molecule type" value="Genomic_DNA"/>
</dbReference>
<accession>Q21UK6</accession>
<dbReference type="AlphaFoldDB" id="Q21UK6"/>
<dbReference type="Proteomes" id="UP000008332">
    <property type="component" value="Chromosome"/>
</dbReference>
<evidence type="ECO:0000313" key="2">
    <source>
        <dbReference type="Proteomes" id="UP000008332"/>
    </source>
</evidence>
<reference evidence="2" key="1">
    <citation type="submission" date="2006-02" db="EMBL/GenBank/DDBJ databases">
        <title>Complete sequence of chromosome of Rhodoferax ferrireducens DSM 15236.</title>
        <authorList>
            <person name="Copeland A."/>
            <person name="Lucas S."/>
            <person name="Lapidus A."/>
            <person name="Barry K."/>
            <person name="Detter J.C."/>
            <person name="Glavina del Rio T."/>
            <person name="Hammon N."/>
            <person name="Israni S."/>
            <person name="Pitluck S."/>
            <person name="Brettin T."/>
            <person name="Bruce D."/>
            <person name="Han C."/>
            <person name="Tapia R."/>
            <person name="Gilna P."/>
            <person name="Kiss H."/>
            <person name="Schmutz J."/>
            <person name="Larimer F."/>
            <person name="Land M."/>
            <person name="Kyrpides N."/>
            <person name="Ivanova N."/>
            <person name="Richardson P."/>
        </authorList>
    </citation>
    <scope>NUCLEOTIDE SEQUENCE [LARGE SCALE GENOMIC DNA]</scope>
    <source>
        <strain evidence="2">ATCC BAA-621 / DSM 15236 / T118</strain>
    </source>
</reference>
<dbReference type="RefSeq" id="WP_011465113.1">
    <property type="nucleotide sequence ID" value="NC_007908.1"/>
</dbReference>